<evidence type="ECO:0000256" key="6">
    <source>
        <dbReference type="ARBA" id="ARBA00023053"/>
    </source>
</evidence>
<evidence type="ECO:0000259" key="12">
    <source>
        <dbReference type="Pfam" id="PF03600"/>
    </source>
</evidence>
<reference evidence="13" key="1">
    <citation type="submission" date="2024-07" db="EMBL/GenBank/DDBJ databases">
        <title>Complete genome sequence of Prevotella sp. YM-2024 GTC17253.</title>
        <authorList>
            <person name="Hayashi M."/>
            <person name="Muto Y."/>
            <person name="Tanaka K."/>
            <person name="Niwa H."/>
        </authorList>
    </citation>
    <scope>NUCLEOTIDE SEQUENCE</scope>
    <source>
        <strain evidence="13">GTC17253</strain>
    </source>
</reference>
<feature type="transmembrane region" description="Helical" evidence="11">
    <location>
        <begin position="348"/>
        <end position="367"/>
    </location>
</feature>
<accession>A0AB33INJ4</accession>
<feature type="transmembrane region" description="Helical" evidence="11">
    <location>
        <begin position="429"/>
        <end position="446"/>
    </location>
</feature>
<dbReference type="PANTHER" id="PTHR43269:SF2">
    <property type="entry name" value="SODIUM_PROTON ANTIPORTER 1-RELATED"/>
    <property type="match status" value="1"/>
</dbReference>
<dbReference type="InterPro" id="IPR004680">
    <property type="entry name" value="Cit_transptr-like_dom"/>
</dbReference>
<feature type="transmembrane region" description="Helical" evidence="11">
    <location>
        <begin position="164"/>
        <end position="184"/>
    </location>
</feature>
<evidence type="ECO:0000256" key="1">
    <source>
        <dbReference type="ARBA" id="ARBA00004141"/>
    </source>
</evidence>
<keyword evidence="2" id="KW-0813">Transport</keyword>
<feature type="transmembrane region" description="Helical" evidence="11">
    <location>
        <begin position="83"/>
        <end position="104"/>
    </location>
</feature>
<evidence type="ECO:0000313" key="13">
    <source>
        <dbReference type="EMBL" id="BFO70559.1"/>
    </source>
</evidence>
<evidence type="ECO:0000256" key="4">
    <source>
        <dbReference type="ARBA" id="ARBA00022692"/>
    </source>
</evidence>
<dbReference type="PANTHER" id="PTHR43269">
    <property type="entry name" value="SODIUM/PROTON ANTIPORTER 1-RELATED"/>
    <property type="match status" value="1"/>
</dbReference>
<evidence type="ECO:0000256" key="2">
    <source>
        <dbReference type="ARBA" id="ARBA00022448"/>
    </source>
</evidence>
<dbReference type="GO" id="GO:0016020">
    <property type="term" value="C:membrane"/>
    <property type="evidence" value="ECO:0007669"/>
    <property type="project" value="UniProtKB-SubCell"/>
</dbReference>
<dbReference type="AlphaFoldDB" id="A0AB33INJ4"/>
<keyword evidence="3" id="KW-0050">Antiport</keyword>
<dbReference type="InterPro" id="IPR045016">
    <property type="entry name" value="NhaD-like"/>
</dbReference>
<evidence type="ECO:0000256" key="8">
    <source>
        <dbReference type="ARBA" id="ARBA00023136"/>
    </source>
</evidence>
<evidence type="ECO:0000256" key="9">
    <source>
        <dbReference type="ARBA" id="ARBA00023201"/>
    </source>
</evidence>
<keyword evidence="8 11" id="KW-0472">Membrane</keyword>
<feature type="transmembrane region" description="Helical" evidence="11">
    <location>
        <begin position="247"/>
        <end position="264"/>
    </location>
</feature>
<evidence type="ECO:0000256" key="10">
    <source>
        <dbReference type="ARBA" id="ARBA00025753"/>
    </source>
</evidence>
<dbReference type="Pfam" id="PF03600">
    <property type="entry name" value="CitMHS"/>
    <property type="match status" value="1"/>
</dbReference>
<keyword evidence="5 11" id="KW-1133">Transmembrane helix</keyword>
<name>A0AB33INJ4_9BACT</name>
<sequence>MTLIIVGILLISFILIATEAITNVNKAAVAIFAGTLGWVLYICYGTDFVMSQHHGDYANFLDGAVATSVAVKQYIAQNIFLKYVGEAAEIVLFLLATMTIVEILDNNRCFDFVSQLLKTRSSRRMLWTMGVVTFLISANLDNITTTVMMLTIMHKVLPSRRLRMLYGSVIVLSANTGGALTVIGNPEGLVLWNMGKVTATDFSLSLFVPCLLAWGIPTWLIGRTLPERVETEWVVMPYRGDDTNLTVWQRLIMLFVGIGGLWFIPTFHNITKLSPFLGALCVLSILWVVNEVFNRRLFSANMMAERRLPHILRYGVIQMMLYVLGIMLAVGVVKETGAFVWLWERLDVVIGSTSLCGFFVMAVSSVLDNFATAMSFVVMKPEGVTNDIYYKVVAYAVMAGGNILATASMSGMVLLKMERMHGGWFFRHVGWKALLGGLIGLLVLMIQM</sequence>
<feature type="transmembrane region" description="Helical" evidence="11">
    <location>
        <begin position="204"/>
        <end position="226"/>
    </location>
</feature>
<feature type="domain" description="Citrate transporter-like" evidence="12">
    <location>
        <begin position="14"/>
        <end position="380"/>
    </location>
</feature>
<feature type="transmembrane region" description="Helical" evidence="11">
    <location>
        <begin position="314"/>
        <end position="333"/>
    </location>
</feature>
<evidence type="ECO:0000256" key="5">
    <source>
        <dbReference type="ARBA" id="ARBA00022989"/>
    </source>
</evidence>
<comment type="similarity">
    <text evidence="10">Belongs to the NhaD Na(+)/H(+) (TC 2.A.62) antiporter family.</text>
</comment>
<comment type="subcellular location">
    <subcellularLocation>
        <location evidence="1">Membrane</location>
        <topology evidence="1">Multi-pass membrane protein</topology>
    </subcellularLocation>
</comment>
<keyword evidence="6" id="KW-0915">Sodium</keyword>
<feature type="transmembrane region" description="Helical" evidence="11">
    <location>
        <begin position="388"/>
        <end position="409"/>
    </location>
</feature>
<dbReference type="EMBL" id="AP035785">
    <property type="protein sequence ID" value="BFO70559.1"/>
    <property type="molecule type" value="Genomic_DNA"/>
</dbReference>
<keyword evidence="7" id="KW-0406">Ion transport</keyword>
<evidence type="ECO:0000256" key="11">
    <source>
        <dbReference type="SAM" id="Phobius"/>
    </source>
</evidence>
<dbReference type="GO" id="GO:0006814">
    <property type="term" value="P:sodium ion transport"/>
    <property type="evidence" value="ECO:0007669"/>
    <property type="project" value="UniProtKB-KW"/>
</dbReference>
<evidence type="ECO:0000256" key="3">
    <source>
        <dbReference type="ARBA" id="ARBA00022449"/>
    </source>
</evidence>
<protein>
    <submittedName>
        <fullName evidence="13">Sodium:proton antiporter NhaD</fullName>
    </submittedName>
</protein>
<evidence type="ECO:0000256" key="7">
    <source>
        <dbReference type="ARBA" id="ARBA00023065"/>
    </source>
</evidence>
<feature type="transmembrane region" description="Helical" evidence="11">
    <location>
        <begin position="27"/>
        <end position="44"/>
    </location>
</feature>
<feature type="transmembrane region" description="Helical" evidence="11">
    <location>
        <begin position="276"/>
        <end position="293"/>
    </location>
</feature>
<keyword evidence="4 11" id="KW-0812">Transmembrane</keyword>
<gene>
    <name evidence="13" type="primary">nhaD_2</name>
    <name evidence="13" type="ORF">GTC17253_05250</name>
</gene>
<keyword evidence="9" id="KW-0739">Sodium transport</keyword>
<feature type="transmembrane region" description="Helical" evidence="11">
    <location>
        <begin position="124"/>
        <end position="152"/>
    </location>
</feature>
<dbReference type="GO" id="GO:0015297">
    <property type="term" value="F:antiporter activity"/>
    <property type="evidence" value="ECO:0007669"/>
    <property type="project" value="UniProtKB-KW"/>
</dbReference>
<organism evidence="13">
    <name type="scientific">Prevotella sp. GTC17253</name>
    <dbReference type="NCBI Taxonomy" id="3236793"/>
    <lineage>
        <taxon>Bacteria</taxon>
        <taxon>Pseudomonadati</taxon>
        <taxon>Bacteroidota</taxon>
        <taxon>Bacteroidia</taxon>
        <taxon>Bacteroidales</taxon>
        <taxon>Prevotellaceae</taxon>
        <taxon>Prevotella</taxon>
    </lineage>
</organism>
<proteinExistence type="inferred from homology"/>